<evidence type="ECO:0000256" key="8">
    <source>
        <dbReference type="ARBA" id="ARBA00023180"/>
    </source>
</evidence>
<feature type="region of interest" description="Disordered" evidence="9">
    <location>
        <begin position="1"/>
        <end position="21"/>
    </location>
</feature>
<keyword evidence="4" id="KW-0812">Transmembrane</keyword>
<accession>A0A8J2SW07</accession>
<evidence type="ECO:0008006" key="12">
    <source>
        <dbReference type="Google" id="ProtNLM"/>
    </source>
</evidence>
<dbReference type="GO" id="GO:0008146">
    <property type="term" value="F:sulfotransferase activity"/>
    <property type="evidence" value="ECO:0007669"/>
    <property type="project" value="InterPro"/>
</dbReference>
<evidence type="ECO:0000313" key="11">
    <source>
        <dbReference type="Proteomes" id="UP000789595"/>
    </source>
</evidence>
<evidence type="ECO:0000256" key="2">
    <source>
        <dbReference type="ARBA" id="ARBA00006339"/>
    </source>
</evidence>
<evidence type="ECO:0000256" key="3">
    <source>
        <dbReference type="ARBA" id="ARBA00022679"/>
    </source>
</evidence>
<keyword evidence="8" id="KW-0325">Glycoprotein</keyword>
<sequence>MTAFLSPSGNWQHGHGSTRRRRCRIDAENNAMKWGSLLWLCCLTAGEIGRQPKPPLTEEQKRRRQQYIADKKVKRARQLKRMRWEVQQRRQAEREATQPLTSEEIARDAARTRRASLWRLPHLPPTDHIPLGPREPRFALRSFYVSRKHKIAFCAIPKVACTEFIRLMYRLEGDVHWWKDPHFRTDASTLLKRGDEREAEHILNDANWTKVAFLRDPATRALSAYLDKFVDSPSRGIHGNYGLRHFGRELNWTEFVDTLGSENTDRYKPEGLHVGSNAHWKPQRFHCSLEKFLTKYQFIGRYESLRDHAEMLLRSLNLWDAYGSKGWGHRDKRQRLMPKPSDSIPVRDSLFAQKAKHSTNADARKASYLTPSILSKLREIYAMDYEMLDAIDASPDPGNGARWSPRHRNLCDGVRRDDRRMFGAWCGFGSRARIAREEQRVVLRPEMPSTRAPLRKDGLTLLDRRDALQT</sequence>
<dbReference type="Pfam" id="PF03567">
    <property type="entry name" value="Sulfotransfer_2"/>
    <property type="match status" value="1"/>
</dbReference>
<dbReference type="PANTHER" id="PTHR12137">
    <property type="entry name" value="CARBOHYDRATE SULFOTRANSFERASE"/>
    <property type="match status" value="1"/>
</dbReference>
<dbReference type="GO" id="GO:0016051">
    <property type="term" value="P:carbohydrate biosynthetic process"/>
    <property type="evidence" value="ECO:0007669"/>
    <property type="project" value="InterPro"/>
</dbReference>
<name>A0A8J2SW07_9STRA</name>
<evidence type="ECO:0000256" key="9">
    <source>
        <dbReference type="SAM" id="MobiDB-lite"/>
    </source>
</evidence>
<keyword evidence="7" id="KW-0472">Membrane</keyword>
<dbReference type="AlphaFoldDB" id="A0A8J2SW07"/>
<evidence type="ECO:0000256" key="6">
    <source>
        <dbReference type="ARBA" id="ARBA00023034"/>
    </source>
</evidence>
<dbReference type="GO" id="GO:0000139">
    <property type="term" value="C:Golgi membrane"/>
    <property type="evidence" value="ECO:0007669"/>
    <property type="project" value="UniProtKB-SubCell"/>
</dbReference>
<dbReference type="EMBL" id="CAKKNE010000004">
    <property type="protein sequence ID" value="CAH0374967.1"/>
    <property type="molecule type" value="Genomic_DNA"/>
</dbReference>
<gene>
    <name evidence="10" type="ORF">PECAL_4P22810</name>
</gene>
<dbReference type="InterPro" id="IPR005331">
    <property type="entry name" value="Sulfotransferase"/>
</dbReference>
<proteinExistence type="inferred from homology"/>
<dbReference type="OrthoDB" id="206904at2759"/>
<comment type="subcellular location">
    <subcellularLocation>
        <location evidence="1">Golgi apparatus membrane</location>
        <topology evidence="1">Single-pass type II membrane protein</topology>
    </subcellularLocation>
</comment>
<keyword evidence="11" id="KW-1185">Reference proteome</keyword>
<dbReference type="InterPro" id="IPR018011">
    <property type="entry name" value="Carb_sulfotrans_8-10"/>
</dbReference>
<comment type="similarity">
    <text evidence="2">Belongs to the sulfotransferase 2 family.</text>
</comment>
<keyword evidence="5" id="KW-1133">Transmembrane helix</keyword>
<evidence type="ECO:0000256" key="4">
    <source>
        <dbReference type="ARBA" id="ARBA00022692"/>
    </source>
</evidence>
<evidence type="ECO:0000313" key="10">
    <source>
        <dbReference type="EMBL" id="CAH0374967.1"/>
    </source>
</evidence>
<evidence type="ECO:0000256" key="5">
    <source>
        <dbReference type="ARBA" id="ARBA00022989"/>
    </source>
</evidence>
<keyword evidence="6" id="KW-0333">Golgi apparatus</keyword>
<feature type="compositionally biased region" description="Polar residues" evidence="9">
    <location>
        <begin position="1"/>
        <end position="11"/>
    </location>
</feature>
<organism evidence="10 11">
    <name type="scientific">Pelagomonas calceolata</name>
    <dbReference type="NCBI Taxonomy" id="35677"/>
    <lineage>
        <taxon>Eukaryota</taxon>
        <taxon>Sar</taxon>
        <taxon>Stramenopiles</taxon>
        <taxon>Ochrophyta</taxon>
        <taxon>Pelagophyceae</taxon>
        <taxon>Pelagomonadales</taxon>
        <taxon>Pelagomonadaceae</taxon>
        <taxon>Pelagomonas</taxon>
    </lineage>
</organism>
<keyword evidence="3" id="KW-0808">Transferase</keyword>
<evidence type="ECO:0000256" key="7">
    <source>
        <dbReference type="ARBA" id="ARBA00023136"/>
    </source>
</evidence>
<reference evidence="10" key="1">
    <citation type="submission" date="2021-11" db="EMBL/GenBank/DDBJ databases">
        <authorList>
            <consortium name="Genoscope - CEA"/>
            <person name="William W."/>
        </authorList>
    </citation>
    <scope>NUCLEOTIDE SEQUENCE</scope>
</reference>
<dbReference type="Proteomes" id="UP000789595">
    <property type="component" value="Unassembled WGS sequence"/>
</dbReference>
<comment type="caution">
    <text evidence="10">The sequence shown here is derived from an EMBL/GenBank/DDBJ whole genome shotgun (WGS) entry which is preliminary data.</text>
</comment>
<evidence type="ECO:0000256" key="1">
    <source>
        <dbReference type="ARBA" id="ARBA00004323"/>
    </source>
</evidence>
<protein>
    <recommendedName>
        <fullName evidence="12">Sulfotransferase domain-containing protein</fullName>
    </recommendedName>
</protein>
<dbReference type="PANTHER" id="PTHR12137:SF54">
    <property type="entry name" value="CARBOHYDRATE SULFOTRANSFERASE"/>
    <property type="match status" value="1"/>
</dbReference>